<accession>A0A183IY25</accession>
<dbReference type="EMBL" id="UZAM01011683">
    <property type="protein sequence ID" value="VDP17619.1"/>
    <property type="molecule type" value="Genomic_DNA"/>
</dbReference>
<dbReference type="Proteomes" id="UP000270296">
    <property type="component" value="Unassembled WGS sequence"/>
</dbReference>
<protein>
    <submittedName>
        <fullName evidence="1 3">Uncharacterized protein</fullName>
    </submittedName>
</protein>
<proteinExistence type="predicted"/>
<evidence type="ECO:0000313" key="2">
    <source>
        <dbReference type="Proteomes" id="UP000270296"/>
    </source>
</evidence>
<reference evidence="3" key="1">
    <citation type="submission" date="2016-06" db="UniProtKB">
        <authorList>
            <consortium name="WormBaseParasite"/>
        </authorList>
    </citation>
    <scope>IDENTIFICATION</scope>
</reference>
<sequence length="89" mass="9921">MIFDVFSVCGPIPQEVVEFLVENLNNAVAWSCLPTLVREAVATKERTDPWLPKKSSKSFICGCLILKHMKHFFTDDARARYGAGAFSGL</sequence>
<name>A0A183IY25_9BILA</name>
<dbReference type="WBParaSite" id="SBAD_0000883401-mRNA-1">
    <property type="protein sequence ID" value="SBAD_0000883401-mRNA-1"/>
    <property type="gene ID" value="SBAD_0000883401"/>
</dbReference>
<dbReference type="AlphaFoldDB" id="A0A183IY25"/>
<reference evidence="1 2" key="2">
    <citation type="submission" date="2018-11" db="EMBL/GenBank/DDBJ databases">
        <authorList>
            <consortium name="Pathogen Informatics"/>
        </authorList>
    </citation>
    <scope>NUCLEOTIDE SEQUENCE [LARGE SCALE GENOMIC DNA]</scope>
</reference>
<organism evidence="3">
    <name type="scientific">Soboliphyme baturini</name>
    <dbReference type="NCBI Taxonomy" id="241478"/>
    <lineage>
        <taxon>Eukaryota</taxon>
        <taxon>Metazoa</taxon>
        <taxon>Ecdysozoa</taxon>
        <taxon>Nematoda</taxon>
        <taxon>Enoplea</taxon>
        <taxon>Dorylaimia</taxon>
        <taxon>Dioctophymatida</taxon>
        <taxon>Dioctophymatoidea</taxon>
        <taxon>Soboliphymatidae</taxon>
        <taxon>Soboliphyme</taxon>
    </lineage>
</organism>
<evidence type="ECO:0000313" key="1">
    <source>
        <dbReference type="EMBL" id="VDP17619.1"/>
    </source>
</evidence>
<gene>
    <name evidence="1" type="ORF">SBAD_LOCUS8523</name>
</gene>
<keyword evidence="2" id="KW-1185">Reference proteome</keyword>
<evidence type="ECO:0000313" key="3">
    <source>
        <dbReference type="WBParaSite" id="SBAD_0000883401-mRNA-1"/>
    </source>
</evidence>